<proteinExistence type="predicted"/>
<feature type="region of interest" description="Disordered" evidence="1">
    <location>
        <begin position="28"/>
        <end position="56"/>
    </location>
</feature>
<comment type="caution">
    <text evidence="2">The sequence shown here is derived from an EMBL/GenBank/DDBJ whole genome shotgun (WGS) entry which is preliminary data.</text>
</comment>
<dbReference type="EMBL" id="MPSB01000022">
    <property type="protein sequence ID" value="ONF94931.1"/>
    <property type="molecule type" value="Genomic_DNA"/>
</dbReference>
<feature type="compositionally biased region" description="Gly residues" evidence="1">
    <location>
        <begin position="158"/>
        <end position="169"/>
    </location>
</feature>
<evidence type="ECO:0000313" key="3">
    <source>
        <dbReference type="Proteomes" id="UP000188729"/>
    </source>
</evidence>
<accession>A0A1V2EQH4</accession>
<feature type="compositionally biased region" description="Acidic residues" evidence="1">
    <location>
        <begin position="83"/>
        <end position="96"/>
    </location>
</feature>
<feature type="region of interest" description="Disordered" evidence="1">
    <location>
        <begin position="77"/>
        <end position="116"/>
    </location>
</feature>
<reference evidence="2 3" key="1">
    <citation type="submission" date="2016-11" db="EMBL/GenBank/DDBJ databases">
        <title>Genome sequence of Sphingomonas jeddahensis G39.</title>
        <authorList>
            <person name="Poehlein A."/>
            <person name="Wuebbeler J.H."/>
            <person name="Steinbuechel A."/>
            <person name="Daniel R."/>
        </authorList>
    </citation>
    <scope>NUCLEOTIDE SEQUENCE [LARGE SCALE GENOMIC DNA]</scope>
    <source>
        <strain evidence="2 3">G39</strain>
    </source>
</reference>
<gene>
    <name evidence="2" type="ORF">SPHI_29120</name>
</gene>
<feature type="compositionally biased region" description="Pro residues" evidence="1">
    <location>
        <begin position="35"/>
        <end position="47"/>
    </location>
</feature>
<sequence>MPVADLDPAARAEWTAEQWQRAEAAGLLRLALPQTEPPEAAPEPSPEPQLSQHSPIEAPLRDDLLVWWDEGEERWYTCFPPPDDFDGDEDGSPEDMDYSRTLTDEEEEAMGRGPEHHAPATIAALARSRAPYFARIAQQRSVPQLPPLLARLLAARDGGAGASNGGSAGGSRPPPSHCPPQTASPGGE</sequence>
<name>A0A1V2EQH4_9SPHN</name>
<organism evidence="2 3">
    <name type="scientific">Sphingomonas jeddahensis</name>
    <dbReference type="NCBI Taxonomy" id="1915074"/>
    <lineage>
        <taxon>Bacteria</taxon>
        <taxon>Pseudomonadati</taxon>
        <taxon>Pseudomonadota</taxon>
        <taxon>Alphaproteobacteria</taxon>
        <taxon>Sphingomonadales</taxon>
        <taxon>Sphingomonadaceae</taxon>
        <taxon>Sphingomonas</taxon>
    </lineage>
</organism>
<keyword evidence="3" id="KW-1185">Reference proteome</keyword>
<feature type="region of interest" description="Disordered" evidence="1">
    <location>
        <begin position="156"/>
        <end position="188"/>
    </location>
</feature>
<dbReference type="AlphaFoldDB" id="A0A1V2EQH4"/>
<protein>
    <submittedName>
        <fullName evidence="2">Uncharacterized protein</fullName>
    </submittedName>
</protein>
<evidence type="ECO:0000256" key="1">
    <source>
        <dbReference type="SAM" id="MobiDB-lite"/>
    </source>
</evidence>
<dbReference type="STRING" id="1915074.SPHI_29120"/>
<evidence type="ECO:0000313" key="2">
    <source>
        <dbReference type="EMBL" id="ONF94931.1"/>
    </source>
</evidence>
<feature type="compositionally biased region" description="Polar residues" evidence="1">
    <location>
        <begin position="179"/>
        <end position="188"/>
    </location>
</feature>
<dbReference type="Proteomes" id="UP000188729">
    <property type="component" value="Unassembled WGS sequence"/>
</dbReference>